<feature type="compositionally biased region" description="Basic and acidic residues" evidence="1">
    <location>
        <begin position="429"/>
        <end position="439"/>
    </location>
</feature>
<dbReference type="EMBL" id="SRRM01000020">
    <property type="protein sequence ID" value="TKY85328.1"/>
    <property type="molecule type" value="Genomic_DNA"/>
</dbReference>
<feature type="region of interest" description="Disordered" evidence="1">
    <location>
        <begin position="249"/>
        <end position="280"/>
    </location>
</feature>
<name>A0A4U7KQ70_9BASI</name>
<dbReference type="KEGG" id="sgra:EX895_005490"/>
<reference evidence="2 3" key="1">
    <citation type="submission" date="2019-05" db="EMBL/GenBank/DDBJ databases">
        <title>Sporisorium graminicola CBS 10092 draft sequencing and annotation.</title>
        <authorList>
            <person name="Solano-Gonzalez S."/>
            <person name="Caddick M.X."/>
            <person name="Darby A."/>
        </authorList>
    </citation>
    <scope>NUCLEOTIDE SEQUENCE [LARGE SCALE GENOMIC DNA]</scope>
    <source>
        <strain evidence="2 3">CBS 10092</strain>
    </source>
</reference>
<feature type="region of interest" description="Disordered" evidence="1">
    <location>
        <begin position="312"/>
        <end position="352"/>
    </location>
</feature>
<gene>
    <name evidence="2" type="ORF">EX895_005490</name>
</gene>
<feature type="compositionally biased region" description="Low complexity" evidence="1">
    <location>
        <begin position="385"/>
        <end position="403"/>
    </location>
</feature>
<sequence length="460" mass="50524">MDSDAVVLGTITFEELPLHVEFYQSLPALRPSSIEEDEDDPRSLLYLFEDNDFERAAAFLAFEEARQQAQVEAVAEALIEAEVERQRTRALADRLRQLLEEDDELVDMLGRRVLATKGYQMPDLWNPHQYHHHHYHRNDSFRPASGSDAASQLGRAPYTDIHAAWDAPAEQTAMPTYSRASPFIHSAPVIVRGHAPYPPRAAKHIATPSRSPVTSSSSRVDSKAPTQTHTRIAIHPLTGVPMLLVEQDVEGDEHPSSQTHATTQIDTENETDDDTDEWPIDDESDLDWLGRELLRLRGGANVWVLGADHDVAPLSATPSSSKSARTAFSSDAAAELAKRPEPEPVTPTLPTQVEEVDSDYEASTMARALEPGLASPSQRVAAALAQAALHTPSSDSKSSASPAGQRTRQRAATVMSESEEEELETVGRPVDEHGEEQVTREAAGSLDGRPRKTVKVVDLR</sequence>
<dbReference type="AlphaFoldDB" id="A0A4U7KQ70"/>
<evidence type="ECO:0000313" key="3">
    <source>
        <dbReference type="Proteomes" id="UP000306050"/>
    </source>
</evidence>
<feature type="region of interest" description="Disordered" evidence="1">
    <location>
        <begin position="201"/>
        <end position="227"/>
    </location>
</feature>
<dbReference type="GeneID" id="40728385"/>
<evidence type="ECO:0000256" key="1">
    <source>
        <dbReference type="SAM" id="MobiDB-lite"/>
    </source>
</evidence>
<proteinExistence type="predicted"/>
<accession>A0A4U7KQ70</accession>
<dbReference type="Proteomes" id="UP000306050">
    <property type="component" value="Chromosome SGRAM_7"/>
</dbReference>
<protein>
    <submittedName>
        <fullName evidence="2">Uncharacterized protein</fullName>
    </submittedName>
</protein>
<feature type="compositionally biased region" description="Acidic residues" evidence="1">
    <location>
        <begin position="267"/>
        <end position="280"/>
    </location>
</feature>
<evidence type="ECO:0000313" key="2">
    <source>
        <dbReference type="EMBL" id="TKY85328.1"/>
    </source>
</evidence>
<organism evidence="2 3">
    <name type="scientific">Sporisorium graminicola</name>
    <dbReference type="NCBI Taxonomy" id="280036"/>
    <lineage>
        <taxon>Eukaryota</taxon>
        <taxon>Fungi</taxon>
        <taxon>Dikarya</taxon>
        <taxon>Basidiomycota</taxon>
        <taxon>Ustilaginomycotina</taxon>
        <taxon>Ustilaginomycetes</taxon>
        <taxon>Ustilaginales</taxon>
        <taxon>Ustilaginaceae</taxon>
        <taxon>Sporisorium</taxon>
    </lineage>
</organism>
<dbReference type="OrthoDB" id="2556207at2759"/>
<feature type="compositionally biased region" description="Low complexity" evidence="1">
    <location>
        <begin position="319"/>
        <end position="330"/>
    </location>
</feature>
<feature type="compositionally biased region" description="Low complexity" evidence="1">
    <location>
        <begin position="207"/>
        <end position="219"/>
    </location>
</feature>
<keyword evidence="3" id="KW-1185">Reference proteome</keyword>
<feature type="region of interest" description="Disordered" evidence="1">
    <location>
        <begin position="385"/>
        <end position="460"/>
    </location>
</feature>
<dbReference type="RefSeq" id="XP_029737313.1">
    <property type="nucleotide sequence ID" value="XM_029886082.1"/>
</dbReference>
<comment type="caution">
    <text evidence="2">The sequence shown here is derived from an EMBL/GenBank/DDBJ whole genome shotgun (WGS) entry which is preliminary data.</text>
</comment>